<dbReference type="AlphaFoldDB" id="A0A3P7JSK4"/>
<evidence type="ECO:0000313" key="2">
    <source>
        <dbReference type="EMBL" id="VDM81774.1"/>
    </source>
</evidence>
<dbReference type="Pfam" id="PF01682">
    <property type="entry name" value="DB"/>
    <property type="match status" value="1"/>
</dbReference>
<accession>A0A3P7JSK4</accession>
<proteinExistence type="predicted"/>
<name>A0A3P7JSK4_STRVU</name>
<feature type="domain" description="Domain of unknown function DB" evidence="1">
    <location>
        <begin position="14"/>
        <end position="76"/>
    </location>
</feature>
<evidence type="ECO:0000313" key="3">
    <source>
        <dbReference type="Proteomes" id="UP000270094"/>
    </source>
</evidence>
<protein>
    <recommendedName>
        <fullName evidence="1">Domain of unknown function DB domain-containing protein</fullName>
    </recommendedName>
</protein>
<dbReference type="OrthoDB" id="5843172at2759"/>
<dbReference type="InterPro" id="IPR002602">
    <property type="entry name" value="DB"/>
</dbReference>
<dbReference type="EMBL" id="UYYB01114476">
    <property type="protein sequence ID" value="VDM81774.1"/>
    <property type="molecule type" value="Genomic_DNA"/>
</dbReference>
<sequence length="111" mass="12295">MTNALTANEKLILCCHGDPEIDKDCAEKYCQIPSIAPHMVVPFISECAPKGRTVPRVWDCLSSRHDHTECCKRQERQLPSSSSRVPDTVVPKVSYTSNVKQTSLAVGRLLA</sequence>
<dbReference type="Proteomes" id="UP000270094">
    <property type="component" value="Unassembled WGS sequence"/>
</dbReference>
<keyword evidence="3" id="KW-1185">Reference proteome</keyword>
<evidence type="ECO:0000259" key="1">
    <source>
        <dbReference type="Pfam" id="PF01682"/>
    </source>
</evidence>
<reference evidence="2 3" key="1">
    <citation type="submission" date="2018-11" db="EMBL/GenBank/DDBJ databases">
        <authorList>
            <consortium name="Pathogen Informatics"/>
        </authorList>
    </citation>
    <scope>NUCLEOTIDE SEQUENCE [LARGE SCALE GENOMIC DNA]</scope>
</reference>
<organism evidence="2 3">
    <name type="scientific">Strongylus vulgaris</name>
    <name type="common">Blood worm</name>
    <dbReference type="NCBI Taxonomy" id="40348"/>
    <lineage>
        <taxon>Eukaryota</taxon>
        <taxon>Metazoa</taxon>
        <taxon>Ecdysozoa</taxon>
        <taxon>Nematoda</taxon>
        <taxon>Chromadorea</taxon>
        <taxon>Rhabditida</taxon>
        <taxon>Rhabditina</taxon>
        <taxon>Rhabditomorpha</taxon>
        <taxon>Strongyloidea</taxon>
        <taxon>Strongylidae</taxon>
        <taxon>Strongylus</taxon>
    </lineage>
</organism>
<gene>
    <name evidence="2" type="ORF">SVUK_LOCUS16772</name>
</gene>